<gene>
    <name evidence="4" type="ORF">GCM10010531_25500</name>
</gene>
<organism evidence="4 5">
    <name type="scientific">Blastococcus jejuensis</name>
    <dbReference type="NCBI Taxonomy" id="351224"/>
    <lineage>
        <taxon>Bacteria</taxon>
        <taxon>Bacillati</taxon>
        <taxon>Actinomycetota</taxon>
        <taxon>Actinomycetes</taxon>
        <taxon>Geodermatophilales</taxon>
        <taxon>Geodermatophilaceae</taxon>
        <taxon>Blastococcus</taxon>
    </lineage>
</organism>
<feature type="transmembrane region" description="Helical" evidence="2">
    <location>
        <begin position="32"/>
        <end position="50"/>
    </location>
</feature>
<dbReference type="Pfam" id="PF11992">
    <property type="entry name" value="TgpA_N"/>
    <property type="match status" value="1"/>
</dbReference>
<evidence type="ECO:0000259" key="3">
    <source>
        <dbReference type="SMART" id="SM00460"/>
    </source>
</evidence>
<dbReference type="InterPro" id="IPR002931">
    <property type="entry name" value="Transglutaminase-like"/>
</dbReference>
<dbReference type="InterPro" id="IPR021878">
    <property type="entry name" value="TgpA_N"/>
</dbReference>
<dbReference type="RefSeq" id="WP_344689278.1">
    <property type="nucleotide sequence ID" value="NZ_BAAAVV010000005.1"/>
</dbReference>
<dbReference type="Proteomes" id="UP001499924">
    <property type="component" value="Unassembled WGS sequence"/>
</dbReference>
<dbReference type="PANTHER" id="PTHR42736">
    <property type="entry name" value="PROTEIN-GLUTAMINE GAMMA-GLUTAMYLTRANSFERASE"/>
    <property type="match status" value="1"/>
</dbReference>
<feature type="compositionally biased region" description="Polar residues" evidence="1">
    <location>
        <begin position="612"/>
        <end position="621"/>
    </location>
</feature>
<keyword evidence="2" id="KW-1133">Transmembrane helix</keyword>
<feature type="transmembrane region" description="Helical" evidence="2">
    <location>
        <begin position="71"/>
        <end position="96"/>
    </location>
</feature>
<keyword evidence="2" id="KW-0472">Membrane</keyword>
<dbReference type="PANTHER" id="PTHR42736:SF1">
    <property type="entry name" value="PROTEIN-GLUTAMINE GAMMA-GLUTAMYLTRANSFERASE"/>
    <property type="match status" value="1"/>
</dbReference>
<keyword evidence="5" id="KW-1185">Reference proteome</keyword>
<feature type="region of interest" description="Disordered" evidence="1">
    <location>
        <begin position="576"/>
        <end position="621"/>
    </location>
</feature>
<protein>
    <submittedName>
        <fullName evidence="4">DUF3488 and transglutaminase-like domain-containing protein</fullName>
    </submittedName>
</protein>
<evidence type="ECO:0000313" key="4">
    <source>
        <dbReference type="EMBL" id="GAA3171087.1"/>
    </source>
</evidence>
<name>A0ABP6P838_9ACTN</name>
<sequence>MTRADVRTAVTAALATLLGALALRPVFATGRWFPPALAAVLVVLAGGLLLRGGGPVLWSWLSRGRPVPDRVAGLGVILVPVGQLVLLAGLLSALYAPGGALLGLLPTPASLTEVLGVLADGAAEVREQAPPALALTGLVSLTTLLVGFVAVIVDLVAVAGRQAAVAGLGLLVLYCVPVGTITGGIGLLPVAAPAAGLALLLWTDQHRRLADRERSARSRGGGLRPGTGTVAAARIGFSALITGLVVGAVVPTLAEGSLATGLGGGTGGSTGTALDPVAELRGQLTLPEPIDLFRISTSVDDPGYLRAVALDQFDIEAGWTLSNLAGETSIAEDERLAPPPDPGEARPVDARIRSIRHDDRFLPVPGNPLSVRMDDGSDESWRFDPATATIYGREVTTAGVSYSVSALEARPSADVLAAAPQLPPGDEIQDRYTALPPLDATVTDLVTELTAGAEGPYQRVRAILDHLTNRANGFIYSLSTAPGTSGDDLVDFLRLKRGYCEQYAGVMAALVRVAGVPARVVLGYTPGSERSDGSRVVTSDDAHAWVEVYFAGLGWVPFDPTPIAADRAVDLPWAPRVGGPTADPGVDEPVPTAAPLPNVPREDRANEPVPTTPGNASETGPLSTLLPVAGAVLLVAGLLALPAGARTWQRRRRIADGSAGALWDELTATALDLGLPRNPAWTPRQTARELAGAARTADPAVGDAVARLARAEEAASYGPAGRDVAGPELLEALRTARRGLLGASSPRTRALALGWPASLRAAVRDRVAGWLDRRPVLLGGRRSRTV</sequence>
<reference evidence="5" key="1">
    <citation type="journal article" date="2019" name="Int. J. Syst. Evol. Microbiol.">
        <title>The Global Catalogue of Microorganisms (GCM) 10K type strain sequencing project: providing services to taxonomists for standard genome sequencing and annotation.</title>
        <authorList>
            <consortium name="The Broad Institute Genomics Platform"/>
            <consortium name="The Broad Institute Genome Sequencing Center for Infectious Disease"/>
            <person name="Wu L."/>
            <person name="Ma J."/>
        </authorList>
    </citation>
    <scope>NUCLEOTIDE SEQUENCE [LARGE SCALE GENOMIC DNA]</scope>
    <source>
        <strain evidence="5">JCM 15614</strain>
    </source>
</reference>
<keyword evidence="2" id="KW-0812">Transmembrane</keyword>
<feature type="domain" description="Transglutaminase-like" evidence="3">
    <location>
        <begin position="492"/>
        <end position="562"/>
    </location>
</feature>
<dbReference type="SMART" id="SM00460">
    <property type="entry name" value="TGc"/>
    <property type="match status" value="1"/>
</dbReference>
<feature type="transmembrane region" description="Helical" evidence="2">
    <location>
        <begin position="132"/>
        <end position="156"/>
    </location>
</feature>
<comment type="caution">
    <text evidence="4">The sequence shown here is derived from an EMBL/GenBank/DDBJ whole genome shotgun (WGS) entry which is preliminary data.</text>
</comment>
<evidence type="ECO:0000256" key="1">
    <source>
        <dbReference type="SAM" id="MobiDB-lite"/>
    </source>
</evidence>
<evidence type="ECO:0000256" key="2">
    <source>
        <dbReference type="SAM" id="Phobius"/>
    </source>
</evidence>
<dbReference type="EMBL" id="BAAAVV010000005">
    <property type="protein sequence ID" value="GAA3171087.1"/>
    <property type="molecule type" value="Genomic_DNA"/>
</dbReference>
<dbReference type="InterPro" id="IPR052901">
    <property type="entry name" value="Bact_TGase-like"/>
</dbReference>
<dbReference type="InterPro" id="IPR038765">
    <property type="entry name" value="Papain-like_cys_pep_sf"/>
</dbReference>
<proteinExistence type="predicted"/>
<dbReference type="Pfam" id="PF01841">
    <property type="entry name" value="Transglut_core"/>
    <property type="match status" value="1"/>
</dbReference>
<dbReference type="SUPFAM" id="SSF54001">
    <property type="entry name" value="Cysteine proteinases"/>
    <property type="match status" value="1"/>
</dbReference>
<feature type="transmembrane region" description="Helical" evidence="2">
    <location>
        <begin position="625"/>
        <end position="645"/>
    </location>
</feature>
<evidence type="ECO:0000313" key="5">
    <source>
        <dbReference type="Proteomes" id="UP001499924"/>
    </source>
</evidence>
<accession>A0ABP6P838</accession>
<dbReference type="Gene3D" id="3.10.620.30">
    <property type="match status" value="1"/>
</dbReference>